<dbReference type="Proteomes" id="UP001520878">
    <property type="component" value="Unassembled WGS sequence"/>
</dbReference>
<dbReference type="InterPro" id="IPR013976">
    <property type="entry name" value="HDOD"/>
</dbReference>
<comment type="caution">
    <text evidence="2">The sequence shown here is derived from an EMBL/GenBank/DDBJ whole genome shotgun (WGS) entry which is preliminary data.</text>
</comment>
<gene>
    <name evidence="2" type="ORF">LJ739_06345</name>
</gene>
<dbReference type="PROSITE" id="PS51833">
    <property type="entry name" value="HDOD"/>
    <property type="match status" value="1"/>
</dbReference>
<evidence type="ECO:0000259" key="1">
    <source>
        <dbReference type="PROSITE" id="PS51833"/>
    </source>
</evidence>
<evidence type="ECO:0000313" key="2">
    <source>
        <dbReference type="EMBL" id="MCC2615854.1"/>
    </source>
</evidence>
<dbReference type="PANTHER" id="PTHR33525">
    <property type="match status" value="1"/>
</dbReference>
<dbReference type="Gene3D" id="1.10.3210.10">
    <property type="entry name" value="Hypothetical protein af1432"/>
    <property type="match status" value="1"/>
</dbReference>
<feature type="domain" description="HDOD" evidence="1">
    <location>
        <begin position="14"/>
        <end position="207"/>
    </location>
</feature>
<dbReference type="RefSeq" id="WP_229158172.1">
    <property type="nucleotide sequence ID" value="NZ_JAJEWP010000001.1"/>
</dbReference>
<protein>
    <submittedName>
        <fullName evidence="2">HDOD domain-containing protein</fullName>
    </submittedName>
</protein>
<proteinExistence type="predicted"/>
<dbReference type="InterPro" id="IPR052340">
    <property type="entry name" value="RNase_Y/CdgJ"/>
</dbReference>
<reference evidence="2 3" key="1">
    <citation type="submission" date="2021-10" db="EMBL/GenBank/DDBJ databases">
        <title>Draft genome of Aestuariibacter halophilus JC2043.</title>
        <authorList>
            <person name="Emsley S.A."/>
            <person name="Pfannmuller K.M."/>
            <person name="Ushijima B."/>
            <person name="Saw J.H."/>
            <person name="Videau P."/>
        </authorList>
    </citation>
    <scope>NUCLEOTIDE SEQUENCE [LARGE SCALE GENOMIC DNA]</scope>
    <source>
        <strain evidence="2 3">JC2043</strain>
    </source>
</reference>
<keyword evidence="3" id="KW-1185">Reference proteome</keyword>
<name>A0ABS8G5I1_9ALTE</name>
<sequence length="282" mass="31258">MMKAIDYATQASDVFVLPDAVVRIRALIDDEAASMMDIAEVVQYDPALATQILKIANSALYKFPNQIDSIAKAIQVIGTNSMYDLVVGYGVAKAFGAIDTDIIDLDKFWEQSVCCALLCKYFAERRGTTESERLFVAGLLHNIGELVTVQFDPEVARKCAHFNEQHTPLSLQLEHLGMTYADIGAALIRLWGIPNAIATPIEHQHFSISEAQNDDDRIMQLSYVLALDNVNSEYYSGNANLDMRLCDVLELEHSDLQSALSYTNLQSLSVFALFNPSGFAVY</sequence>
<evidence type="ECO:0000313" key="3">
    <source>
        <dbReference type="Proteomes" id="UP001520878"/>
    </source>
</evidence>
<dbReference type="PANTHER" id="PTHR33525:SF3">
    <property type="entry name" value="RIBONUCLEASE Y"/>
    <property type="match status" value="1"/>
</dbReference>
<organism evidence="2 3">
    <name type="scientific">Fluctibacter halophilus</name>
    <dbReference type="NCBI Taxonomy" id="226011"/>
    <lineage>
        <taxon>Bacteria</taxon>
        <taxon>Pseudomonadati</taxon>
        <taxon>Pseudomonadota</taxon>
        <taxon>Gammaproteobacteria</taxon>
        <taxon>Alteromonadales</taxon>
        <taxon>Alteromonadaceae</taxon>
        <taxon>Fluctibacter</taxon>
    </lineage>
</organism>
<accession>A0ABS8G5I1</accession>
<dbReference type="SUPFAM" id="SSF109604">
    <property type="entry name" value="HD-domain/PDEase-like"/>
    <property type="match status" value="1"/>
</dbReference>
<dbReference type="Pfam" id="PF08668">
    <property type="entry name" value="HDOD"/>
    <property type="match status" value="1"/>
</dbReference>
<dbReference type="EMBL" id="JAJEWP010000001">
    <property type="protein sequence ID" value="MCC2615854.1"/>
    <property type="molecule type" value="Genomic_DNA"/>
</dbReference>